<dbReference type="InterPro" id="IPR027417">
    <property type="entry name" value="P-loop_NTPase"/>
</dbReference>
<dbReference type="AlphaFoldDB" id="A0A0C7R8E6"/>
<dbReference type="OrthoDB" id="9779501at2"/>
<dbReference type="EMBL" id="CEKZ01000024">
    <property type="protein sequence ID" value="CEQ05205.1"/>
    <property type="molecule type" value="Genomic_DNA"/>
</dbReference>
<dbReference type="Proteomes" id="UP000049127">
    <property type="component" value="Unassembled WGS sequence"/>
</dbReference>
<evidence type="ECO:0000313" key="2">
    <source>
        <dbReference type="Proteomes" id="UP000049127"/>
    </source>
</evidence>
<reference evidence="1 2" key="1">
    <citation type="submission" date="2015-01" db="EMBL/GenBank/DDBJ databases">
        <authorList>
            <person name="Aslett A.Martin."/>
            <person name="De Silva Nishadi"/>
        </authorList>
    </citation>
    <scope>NUCLEOTIDE SEQUENCE [LARGE SCALE GENOMIC DNA]</scope>
    <source>
        <strain evidence="1 2">R28058</strain>
    </source>
</reference>
<name>A0A0C7R8E6_PARSO</name>
<proteinExistence type="predicted"/>
<sequence length="225" mass="25575">MILNDKRIRIIIGHYGSGKSEFSMNYVTRLRDLVDTKVAISDLDVVNVYFRTREKREFLKDNQILPIDSSVQATTLDLPAVSAQVTAPITDKSYNYVIDVGGDDVGARVLGRFSHLIEADDYDMFCVVNANREKTQTAQEVINHIKSIENTSRLRVTGLVNNTHLVRETTIDDIIKGNELVKEVSDLTGIPVRYVTCLESLRPQLPNNLEGEIFPIKLYMRENWM</sequence>
<evidence type="ECO:0000313" key="1">
    <source>
        <dbReference type="EMBL" id="CEQ05205.1"/>
    </source>
</evidence>
<dbReference type="RefSeq" id="WP_055343097.1">
    <property type="nucleotide sequence ID" value="NZ_CDNI01000024.1"/>
</dbReference>
<gene>
    <name evidence="1" type="ORF">R28058_29221</name>
</gene>
<accession>A0A0C7R8E6</accession>
<organism evidence="1 2">
    <name type="scientific">Paraclostridium sordellii</name>
    <name type="common">Clostridium sordellii</name>
    <dbReference type="NCBI Taxonomy" id="1505"/>
    <lineage>
        <taxon>Bacteria</taxon>
        <taxon>Bacillati</taxon>
        <taxon>Bacillota</taxon>
        <taxon>Clostridia</taxon>
        <taxon>Peptostreptococcales</taxon>
        <taxon>Peptostreptococcaceae</taxon>
        <taxon>Paraclostridium</taxon>
    </lineage>
</organism>
<dbReference type="SUPFAM" id="SSF52540">
    <property type="entry name" value="P-loop containing nucleoside triphosphate hydrolases"/>
    <property type="match status" value="1"/>
</dbReference>
<protein>
    <submittedName>
        <fullName evidence="1">ATP/GTP-binding protein</fullName>
    </submittedName>
</protein>